<dbReference type="AlphaFoldDB" id="A0A7C3WGR7"/>
<comment type="caution">
    <text evidence="1">The sequence shown here is derived from an EMBL/GenBank/DDBJ whole genome shotgun (WGS) entry which is preliminary data.</text>
</comment>
<evidence type="ECO:0000313" key="1">
    <source>
        <dbReference type="EMBL" id="HGB14128.1"/>
    </source>
</evidence>
<sequence>MGPSREFFSEVVINGQPLVSYQRGEHPIRDRYLLKDYLEYIHIKKGLLAPYHANYPLVEARELLPSFEKNFAEYRELPSFSLVAFNRTLSYQQEKFQFDLLHSFAEGKRKARANIDKILPHLDRELRPAFKQQFANKDLTDLAHYEELLDFLLHMDRAQVIAKDAAGDFRLLGVYASFPSDLDTELKNFGQSLGKFKIQDNDIYEQERDFVYQFLMELYGFPIASERRTSAALFARLLSRHKEQYLIKVLGSSDRTITSLCGYEQKKYPLVEKVALVGLPASFAESHPYLKDQGFYVDPDRRVVILKVTYLQHKYNPLNVLEDRALSVLDQELIHPYHGRRTGLNILKDTKRFLKDLTDIVRGEYIGSISYKRQDLLTSTKTHEDRLKFLIAWLTKNQRRLATYSDESFEAAKKVLNSYLLNRDYKDAFVKYPELHREALREVARLTQAHQLHNLEKLVLKQAEKRRLGPMQRISRALAFLEEKKDELPYYYPTMFEKFAKLWDQFMDYPYFRRLLSLPSPPTLPYRRKVWQQLILAQRLVNELKAQYAEIQEEVARGTPLPILTPGSPLLPRSPGR</sequence>
<protein>
    <submittedName>
        <fullName evidence="1">Uncharacterized protein</fullName>
    </submittedName>
</protein>
<name>A0A7C3WGR7_9BACT</name>
<proteinExistence type="predicted"/>
<dbReference type="EMBL" id="DTHB01000021">
    <property type="protein sequence ID" value="HGB14128.1"/>
    <property type="molecule type" value="Genomic_DNA"/>
</dbReference>
<gene>
    <name evidence="1" type="ORF">ENV62_02660</name>
</gene>
<organism evidence="1">
    <name type="scientific">Desulfobacca acetoxidans</name>
    <dbReference type="NCBI Taxonomy" id="60893"/>
    <lineage>
        <taxon>Bacteria</taxon>
        <taxon>Pseudomonadati</taxon>
        <taxon>Thermodesulfobacteriota</taxon>
        <taxon>Desulfobaccia</taxon>
        <taxon>Desulfobaccales</taxon>
        <taxon>Desulfobaccaceae</taxon>
        <taxon>Desulfobacca</taxon>
    </lineage>
</organism>
<reference evidence="1" key="1">
    <citation type="journal article" date="2020" name="mSystems">
        <title>Genome- and Community-Level Interaction Insights into Carbon Utilization and Element Cycling Functions of Hydrothermarchaeota in Hydrothermal Sediment.</title>
        <authorList>
            <person name="Zhou Z."/>
            <person name="Liu Y."/>
            <person name="Xu W."/>
            <person name="Pan J."/>
            <person name="Luo Z.H."/>
            <person name="Li M."/>
        </authorList>
    </citation>
    <scope>NUCLEOTIDE SEQUENCE [LARGE SCALE GENOMIC DNA]</scope>
    <source>
        <strain evidence="1">SpSt-776</strain>
    </source>
</reference>
<accession>A0A7C3WGR7</accession>